<reference evidence="2 4" key="1">
    <citation type="submission" date="2018-06" db="EMBL/GenBank/DDBJ databases">
        <authorList>
            <consortium name="Pathogen Informatics"/>
            <person name="Doyle S."/>
        </authorList>
    </citation>
    <scope>NUCLEOTIDE SEQUENCE [LARGE SCALE GENOMIC DNA]</scope>
    <source>
        <strain evidence="2 4">NCTC11159</strain>
    </source>
</reference>
<dbReference type="Proteomes" id="UP000255108">
    <property type="component" value="Unassembled WGS sequence"/>
</dbReference>
<dbReference type="GO" id="GO:0016853">
    <property type="term" value="F:isomerase activity"/>
    <property type="evidence" value="ECO:0007669"/>
    <property type="project" value="UniProtKB-KW"/>
</dbReference>
<reference evidence="3 5" key="2">
    <citation type="submission" date="2019-03" db="EMBL/GenBank/DDBJ databases">
        <title>Genomic Encyclopedia of Type Strains, Phase IV (KMG-IV): sequencing the most valuable type-strain genomes for metagenomic binning, comparative biology and taxonomic classification.</title>
        <authorList>
            <person name="Goeker M."/>
        </authorList>
    </citation>
    <scope>NUCLEOTIDE SEQUENCE [LARGE SCALE GENOMIC DNA]</scope>
    <source>
        <strain evidence="3 5">DSM 3764</strain>
    </source>
</reference>
<evidence type="ECO:0000259" key="1">
    <source>
        <dbReference type="PROSITE" id="PS51352"/>
    </source>
</evidence>
<evidence type="ECO:0000313" key="4">
    <source>
        <dbReference type="Proteomes" id="UP000255108"/>
    </source>
</evidence>
<dbReference type="OrthoDB" id="9811352at2"/>
<keyword evidence="3" id="KW-0413">Isomerase</keyword>
<feature type="domain" description="Thioredoxin" evidence="1">
    <location>
        <begin position="13"/>
        <end position="165"/>
    </location>
</feature>
<dbReference type="Gene3D" id="3.40.30.10">
    <property type="entry name" value="Glutaredoxin"/>
    <property type="match status" value="1"/>
</dbReference>
<dbReference type="EMBL" id="UGHR01000001">
    <property type="protein sequence ID" value="STQ90434.1"/>
    <property type="molecule type" value="Genomic_DNA"/>
</dbReference>
<dbReference type="InterPro" id="IPR036249">
    <property type="entry name" value="Thioredoxin-like_sf"/>
</dbReference>
<dbReference type="PANTHER" id="PTHR42852">
    <property type="entry name" value="THIOL:DISULFIDE INTERCHANGE PROTEIN DSBE"/>
    <property type="match status" value="1"/>
</dbReference>
<gene>
    <name evidence="2" type="primary">dipZ</name>
    <name evidence="3" type="ORF">EV682_105227</name>
    <name evidence="2" type="ORF">NCTC11159_01498</name>
</gene>
<dbReference type="GO" id="GO:0016491">
    <property type="term" value="F:oxidoreductase activity"/>
    <property type="evidence" value="ECO:0007669"/>
    <property type="project" value="InterPro"/>
</dbReference>
<evidence type="ECO:0000313" key="2">
    <source>
        <dbReference type="EMBL" id="STQ90434.1"/>
    </source>
</evidence>
<dbReference type="EMBL" id="SMBT01000005">
    <property type="protein sequence ID" value="TCU87102.1"/>
    <property type="molecule type" value="Genomic_DNA"/>
</dbReference>
<dbReference type="PANTHER" id="PTHR42852:SF13">
    <property type="entry name" value="PROTEIN DIPZ"/>
    <property type="match status" value="1"/>
</dbReference>
<dbReference type="InterPro" id="IPR013740">
    <property type="entry name" value="Redoxin"/>
</dbReference>
<name>A0A377Q5B8_9NEIS</name>
<dbReference type="AlphaFoldDB" id="A0A377Q5B8"/>
<accession>A0A377Q5B8</accession>
<dbReference type="InterPro" id="IPR050553">
    <property type="entry name" value="Thioredoxin_ResA/DsbE_sf"/>
</dbReference>
<dbReference type="Pfam" id="PF08534">
    <property type="entry name" value="Redoxin"/>
    <property type="match status" value="1"/>
</dbReference>
<dbReference type="PROSITE" id="PS51352">
    <property type="entry name" value="THIOREDOXIN_2"/>
    <property type="match status" value="1"/>
</dbReference>
<dbReference type="SUPFAM" id="SSF52833">
    <property type="entry name" value="Thioredoxin-like"/>
    <property type="match status" value="1"/>
</dbReference>
<proteinExistence type="predicted"/>
<keyword evidence="5" id="KW-1185">Reference proteome</keyword>
<evidence type="ECO:0000313" key="3">
    <source>
        <dbReference type="EMBL" id="TCU87102.1"/>
    </source>
</evidence>
<sequence length="168" mass="19195">MRYLWVLLFCSYCAAEPALPEFTQHSPAAWINSPPLKVADFKGSVLLLDIWTFECWNCYRSFPWLNDLSARFAGKGLKVVGIHSPEFDRERAPAAVAAKAAEFGFKHPVMIDNDFAYWKALNNQYWPSFYLVDKRGVIRQRFVGETHLGDAQAQKIEAALNVLLLERP</sequence>
<dbReference type="Proteomes" id="UP000295794">
    <property type="component" value="Unassembled WGS sequence"/>
</dbReference>
<evidence type="ECO:0000313" key="5">
    <source>
        <dbReference type="Proteomes" id="UP000295794"/>
    </source>
</evidence>
<dbReference type="RefSeq" id="WP_115226755.1">
    <property type="nucleotide sequence ID" value="NZ_CAWOLO010000005.1"/>
</dbReference>
<organism evidence="2 4">
    <name type="scientific">Iodobacter fluviatilis</name>
    <dbReference type="NCBI Taxonomy" id="537"/>
    <lineage>
        <taxon>Bacteria</taxon>
        <taxon>Pseudomonadati</taxon>
        <taxon>Pseudomonadota</taxon>
        <taxon>Betaproteobacteria</taxon>
        <taxon>Neisseriales</taxon>
        <taxon>Chitinibacteraceae</taxon>
        <taxon>Iodobacter</taxon>
    </lineage>
</organism>
<dbReference type="InterPro" id="IPR013766">
    <property type="entry name" value="Thioredoxin_domain"/>
</dbReference>
<protein>
    <submittedName>
        <fullName evidence="3">Thiol-disulfide isomerase/thioredoxin</fullName>
    </submittedName>
    <submittedName>
        <fullName evidence="2">Thiol-disulfide oxidoreductase</fullName>
    </submittedName>
</protein>